<dbReference type="InterPro" id="IPR022646">
    <property type="entry name" value="SecD/SecF_CS"/>
</dbReference>
<feature type="transmembrane region" description="Helical" evidence="13">
    <location>
        <begin position="793"/>
        <end position="816"/>
    </location>
</feature>
<dbReference type="Pfam" id="PF21760">
    <property type="entry name" value="SecD_1st"/>
    <property type="match status" value="1"/>
</dbReference>
<evidence type="ECO:0000256" key="10">
    <source>
        <dbReference type="ARBA" id="ARBA00060856"/>
    </source>
</evidence>
<dbReference type="OrthoDB" id="9805019at2"/>
<dbReference type="Pfam" id="PF02355">
    <property type="entry name" value="SecD_SecF_C"/>
    <property type="match status" value="2"/>
</dbReference>
<dbReference type="PANTHER" id="PTHR30081">
    <property type="entry name" value="PROTEIN-EXPORT MEMBRANE PROTEIN SEC"/>
    <property type="match status" value="1"/>
</dbReference>
<evidence type="ECO:0000256" key="5">
    <source>
        <dbReference type="ARBA" id="ARBA00022927"/>
    </source>
</evidence>
<feature type="domain" description="Protein export membrane protein SecD/SecF C-terminal" evidence="15">
    <location>
        <begin position="642"/>
        <end position="817"/>
    </location>
</feature>
<organism evidence="18 19">
    <name type="scientific">Kiritimatiella glycovorans</name>
    <dbReference type="NCBI Taxonomy" id="1307763"/>
    <lineage>
        <taxon>Bacteria</taxon>
        <taxon>Pseudomonadati</taxon>
        <taxon>Kiritimatiellota</taxon>
        <taxon>Kiritimatiellia</taxon>
        <taxon>Kiritimatiellales</taxon>
        <taxon>Kiritimatiellaceae</taxon>
        <taxon>Kiritimatiella</taxon>
    </lineage>
</organism>
<keyword evidence="6 13" id="KW-1133">Transmembrane helix</keyword>
<dbReference type="STRING" id="1307763.L21SP4_00800"/>
<dbReference type="NCBIfam" id="TIGR01129">
    <property type="entry name" value="secD"/>
    <property type="match status" value="1"/>
</dbReference>
<dbReference type="KEGG" id="vbl:L21SP4_00800"/>
<comment type="similarity">
    <text evidence="10">In the C-terminal section; belongs to the SecD/SecF family. SecF subfamily.</text>
</comment>
<feature type="domain" description="SecDF P1 head subdomain" evidence="17">
    <location>
        <begin position="207"/>
        <end position="321"/>
    </location>
</feature>
<dbReference type="InterPro" id="IPR022645">
    <property type="entry name" value="SecD/SecF_bac"/>
</dbReference>
<dbReference type="GO" id="GO:0065002">
    <property type="term" value="P:intracellular protein transmembrane transport"/>
    <property type="evidence" value="ECO:0007669"/>
    <property type="project" value="UniProtKB-UniRule"/>
</dbReference>
<dbReference type="GO" id="GO:0005886">
    <property type="term" value="C:plasma membrane"/>
    <property type="evidence" value="ECO:0007669"/>
    <property type="project" value="UniProtKB-SubCell"/>
</dbReference>
<evidence type="ECO:0000256" key="12">
    <source>
        <dbReference type="ARBA" id="ARBA00065973"/>
    </source>
</evidence>
<dbReference type="PATRIC" id="fig|1609981.3.peg.833"/>
<keyword evidence="3 13" id="KW-1003">Cell membrane</keyword>
<keyword evidence="7 13" id="KW-0811">Translocation</keyword>
<gene>
    <name evidence="13" type="primary">secD</name>
    <name evidence="14" type="synonym">secF</name>
    <name evidence="18" type="ORF">L21SP4_00800</name>
</gene>
<comment type="similarity">
    <text evidence="13">Belongs to the SecD/SecF family. SecD subfamily.</text>
</comment>
<dbReference type="GO" id="GO:0006605">
    <property type="term" value="P:protein targeting"/>
    <property type="evidence" value="ECO:0007669"/>
    <property type="project" value="UniProtKB-UniRule"/>
</dbReference>
<sequence>MERNTIWKWVLLAGLTLWSLVLVTPLEEKVKLGLDLRGGTSFVLQVDMEELSEDEKKDAPQRALEVIRNRVDSMGIEEPNIYLKPRQNRIVVQLPGLTPEDRDRALDNLKSVAFLEFRMVHDENRELVNRLFANGWTPPGHELVELERYDAASGQSWKEYLFRRTEKFSELGEDRIEALRRARRDFHAPAGYELLLEEVDRRDETLYKPYYVKVRPELTGEYLKHASVDYRQLGQAVVTLSFDARGAKRFGRVTADYAPGGSKNPEMEGRRQLAIVLDNKLYSAPTIDEPIYGGNAVIRGNFKPEEAQDLALILRAGSLPAPVELIEERSVDPTLGRDSIRSGTRAVIFGGIAVLIFVIAYYFMAGVIADAALVLDLLLLPLGMWLVSGFLGMFAGSFEGGGAAGLPVLTLPGIAAIVLTIGMAVDANVLIFERIREELKAGKTLRGAISAGYEKVFSTIFDANLTTLLTALILFWQGSGPIRGFAVILSAGIVVSMFVALVATRMFLNVLAQRTKAVTLRMLSIVKKADFNFLGRRRIAGFASLVLLIITWAVFGMKGAGNFGVDFTGGSSITFSFDRRVPVQDVRETLDAAGVEDAQIQYQQELTRNAAGETPEYLQVKVPYGKGENVRELVTGSFESAGFEAIKVDRVGPQIGAELQRKGVLAIGTALLGIIIYISIRFEFAFAIGAIVALAHDVLMTVGLYCLFGRQLSLPVIAALLTIVGYSVNDTIVVFDRIREDLGLIKGRPYSEIANLSINQTLSRTLLTSITTLIAVLALLLFGGGAINDFALTLLIGVLVGTYSSIFVATPTVLLWHPDDKKSA</sequence>
<name>A0A0G3EIR9_9BACT</name>
<evidence type="ECO:0000256" key="3">
    <source>
        <dbReference type="ARBA" id="ARBA00022475"/>
    </source>
</evidence>
<keyword evidence="8 13" id="KW-0472">Membrane</keyword>
<comment type="similarity">
    <text evidence="11">In the N-terminal section; belongs to the SecD/SecF family. SecD subfamily.</text>
</comment>
<evidence type="ECO:0000256" key="14">
    <source>
        <dbReference type="HAMAP-Rule" id="MF_01464"/>
    </source>
</evidence>
<dbReference type="HAMAP" id="MF_01463_B">
    <property type="entry name" value="SecD_B"/>
    <property type="match status" value="1"/>
</dbReference>
<dbReference type="InterPro" id="IPR054384">
    <property type="entry name" value="SecDF_P1_head"/>
</dbReference>
<evidence type="ECO:0000259" key="16">
    <source>
        <dbReference type="Pfam" id="PF21760"/>
    </source>
</evidence>
<dbReference type="AlphaFoldDB" id="A0A0G3EIR9"/>
<comment type="subunit">
    <text evidence="14">Forms a complex with SecD. Part of the essential Sec protein translocation apparatus which comprises SecA, SecYEG and auxiliary proteins SecDF. Other proteins may also be involved.</text>
</comment>
<dbReference type="FunFam" id="1.20.1640.10:FF:000024">
    <property type="entry name" value="Multifunctional fusion protein"/>
    <property type="match status" value="1"/>
</dbReference>
<comment type="function">
    <text evidence="9 13">Part of the Sec protein translocase complex. Interacts with the SecYEG preprotein conducting channel. SecDF uses the proton motive force (PMF) to complete protein translocation after the ATP-dependent function of SecA.</text>
</comment>
<dbReference type="PRINTS" id="PR01755">
    <property type="entry name" value="SECFTRNLCASE"/>
</dbReference>
<evidence type="ECO:0000313" key="19">
    <source>
        <dbReference type="Proteomes" id="UP000035268"/>
    </source>
</evidence>
<dbReference type="InterPro" id="IPR022813">
    <property type="entry name" value="SecD/SecF_arch_bac"/>
</dbReference>
<feature type="domain" description="Protein export membrane protein SecD/SecF C-terminal" evidence="15">
    <location>
        <begin position="323"/>
        <end position="500"/>
    </location>
</feature>
<keyword evidence="19" id="KW-1185">Reference proteome</keyword>
<comment type="caution">
    <text evidence="13">Lacks conserved residue(s) required for the propagation of feature annotation.</text>
</comment>
<dbReference type="Gene3D" id="3.30.70.3220">
    <property type="match status" value="1"/>
</dbReference>
<dbReference type="NCBIfam" id="TIGR00966">
    <property type="entry name" value="transloc_SecF"/>
    <property type="match status" value="1"/>
</dbReference>
<dbReference type="EMBL" id="CP010904">
    <property type="protein sequence ID" value="AKJ64064.1"/>
    <property type="molecule type" value="Genomic_DNA"/>
</dbReference>
<comment type="subunit">
    <text evidence="12">Part of the essential Sec protein translocation apparatus which comprises SecA, SecYEG and auxiliary proteins SecDF-YajC and YidC.</text>
</comment>
<dbReference type="PANTHER" id="PTHR30081:SF1">
    <property type="entry name" value="PROTEIN TRANSLOCASE SUBUNIT SECD"/>
    <property type="match status" value="1"/>
</dbReference>
<dbReference type="InterPro" id="IPR005665">
    <property type="entry name" value="SecF_bac"/>
</dbReference>
<evidence type="ECO:0000259" key="15">
    <source>
        <dbReference type="Pfam" id="PF02355"/>
    </source>
</evidence>
<dbReference type="Gene3D" id="3.30.1360.200">
    <property type="match status" value="1"/>
</dbReference>
<proteinExistence type="inferred from homology"/>
<dbReference type="HAMAP" id="MF_01464_B">
    <property type="entry name" value="SecF_B"/>
    <property type="match status" value="1"/>
</dbReference>
<feature type="transmembrane region" description="Helical" evidence="13">
    <location>
        <begin position="414"/>
        <end position="435"/>
    </location>
</feature>
<reference evidence="18 19" key="2">
    <citation type="journal article" date="2016" name="ISME J.">
        <title>Characterization of the first cultured representative of Verrucomicrobia subdivision 5 indicates the proposal of a novel phylum.</title>
        <authorList>
            <person name="Spring S."/>
            <person name="Bunk B."/>
            <person name="Sproer C."/>
            <person name="Schumann P."/>
            <person name="Rohde M."/>
            <person name="Tindall B.J."/>
            <person name="Klenk H.P."/>
        </authorList>
    </citation>
    <scope>NUCLEOTIDE SEQUENCE [LARGE SCALE GENOMIC DNA]</scope>
    <source>
        <strain evidence="18 19">L21-Fru-AB</strain>
    </source>
</reference>
<dbReference type="NCBIfam" id="TIGR00916">
    <property type="entry name" value="2A0604s01"/>
    <property type="match status" value="2"/>
</dbReference>
<dbReference type="Pfam" id="PF07549">
    <property type="entry name" value="Sec_GG"/>
    <property type="match status" value="2"/>
</dbReference>
<dbReference type="InterPro" id="IPR005791">
    <property type="entry name" value="SecD"/>
</dbReference>
<dbReference type="InterPro" id="IPR048634">
    <property type="entry name" value="SecD_SecF_C"/>
</dbReference>
<evidence type="ECO:0000256" key="8">
    <source>
        <dbReference type="ARBA" id="ARBA00023136"/>
    </source>
</evidence>
<evidence type="ECO:0000256" key="4">
    <source>
        <dbReference type="ARBA" id="ARBA00022692"/>
    </source>
</evidence>
<evidence type="ECO:0000256" key="7">
    <source>
        <dbReference type="ARBA" id="ARBA00023010"/>
    </source>
</evidence>
<keyword evidence="2 13" id="KW-0813">Transport</keyword>
<feature type="domain" description="Protein translocase subunit SecDF P1" evidence="16">
    <location>
        <begin position="61"/>
        <end position="122"/>
    </location>
</feature>
<keyword evidence="4 13" id="KW-0812">Transmembrane</keyword>
<evidence type="ECO:0000256" key="1">
    <source>
        <dbReference type="ARBA" id="ARBA00004651"/>
    </source>
</evidence>
<dbReference type="NCBIfam" id="NF009583">
    <property type="entry name" value="PRK13024.1-3"/>
    <property type="match status" value="1"/>
</dbReference>
<protein>
    <recommendedName>
        <fullName evidence="13 14">Multifunctional fusion protein</fullName>
    </recommendedName>
    <domain>
        <recommendedName>
            <fullName evidence="13">Protein translocase subunit SecD</fullName>
        </recommendedName>
    </domain>
    <domain>
        <recommendedName>
            <fullName evidence="14">Protein-export membrane protein SecF</fullName>
        </recommendedName>
    </domain>
</protein>
<evidence type="ECO:0000256" key="9">
    <source>
        <dbReference type="ARBA" id="ARBA00059018"/>
    </source>
</evidence>
<dbReference type="InterPro" id="IPR055344">
    <property type="entry name" value="SecD_SecF_C_bact"/>
</dbReference>
<dbReference type="Gene3D" id="1.20.1640.10">
    <property type="entry name" value="Multidrug efflux transporter AcrB transmembrane domain"/>
    <property type="match status" value="2"/>
</dbReference>
<dbReference type="Proteomes" id="UP000035268">
    <property type="component" value="Chromosome"/>
</dbReference>
<feature type="transmembrane region" description="Helical" evidence="13">
    <location>
        <begin position="346"/>
        <end position="364"/>
    </location>
</feature>
<evidence type="ECO:0000256" key="2">
    <source>
        <dbReference type="ARBA" id="ARBA00022448"/>
    </source>
</evidence>
<dbReference type="SUPFAM" id="SSF82866">
    <property type="entry name" value="Multidrug efflux transporter AcrB transmembrane domain"/>
    <property type="match status" value="2"/>
</dbReference>
<feature type="transmembrane region" description="Helical" evidence="13">
    <location>
        <begin position="663"/>
        <end position="680"/>
    </location>
</feature>
<evidence type="ECO:0000256" key="13">
    <source>
        <dbReference type="HAMAP-Rule" id="MF_01463"/>
    </source>
</evidence>
<feature type="transmembrane region" description="Helical" evidence="13">
    <location>
        <begin position="539"/>
        <end position="557"/>
    </location>
</feature>
<evidence type="ECO:0000313" key="18">
    <source>
        <dbReference type="EMBL" id="AKJ64064.1"/>
    </source>
</evidence>
<feature type="transmembrane region" description="Helical" evidence="13">
    <location>
        <begin position="714"/>
        <end position="735"/>
    </location>
</feature>
<dbReference type="GO" id="GO:0015450">
    <property type="term" value="F:protein-transporting ATPase activity"/>
    <property type="evidence" value="ECO:0007669"/>
    <property type="project" value="InterPro"/>
</dbReference>
<comment type="subcellular location">
    <subcellularLocation>
        <location evidence="1 13">Cell membrane</location>
        <topology evidence="1 13">Multi-pass membrane protein</topology>
    </subcellularLocation>
</comment>
<evidence type="ECO:0000256" key="11">
    <source>
        <dbReference type="ARBA" id="ARBA00061053"/>
    </source>
</evidence>
<feature type="transmembrane region" description="Helical" evidence="13">
    <location>
        <begin position="371"/>
        <end position="394"/>
    </location>
</feature>
<dbReference type="RefSeq" id="WP_052881431.1">
    <property type="nucleotide sequence ID" value="NZ_CP010904.1"/>
</dbReference>
<dbReference type="GO" id="GO:0043952">
    <property type="term" value="P:protein transport by the Sec complex"/>
    <property type="evidence" value="ECO:0007669"/>
    <property type="project" value="UniProtKB-UniRule"/>
</dbReference>
<feature type="transmembrane region" description="Helical" evidence="13">
    <location>
        <begin position="482"/>
        <end position="504"/>
    </location>
</feature>
<feature type="transmembrane region" description="Helical" evidence="13">
    <location>
        <begin position="687"/>
        <end position="708"/>
    </location>
</feature>
<accession>A0A0G3EIR9</accession>
<feature type="transmembrane region" description="Helical" evidence="13">
    <location>
        <begin position="766"/>
        <end position="787"/>
    </location>
</feature>
<dbReference type="InterPro" id="IPR048631">
    <property type="entry name" value="SecD_1st"/>
</dbReference>
<comment type="subunit">
    <text evidence="13">Forms a complex with SecF. Part of the essential Sec protein translocation apparatus which comprises SecA, SecYEG and auxiliary proteins SecDF. Other proteins may also be involved.</text>
</comment>
<reference evidence="19" key="1">
    <citation type="submission" date="2015-02" db="EMBL/GenBank/DDBJ databases">
        <title>Description and complete genome sequence of the first cultured representative of the subdivision 5 of the Verrucomicrobia phylum.</title>
        <authorList>
            <person name="Spring S."/>
            <person name="Bunk B."/>
            <person name="Sproer C."/>
            <person name="Klenk H.-P."/>
        </authorList>
    </citation>
    <scope>NUCLEOTIDE SEQUENCE [LARGE SCALE GENOMIC DNA]</scope>
    <source>
        <strain evidence="19">L21-Fru-AB</strain>
    </source>
</reference>
<comment type="similarity">
    <text evidence="14">Belongs to the SecD/SecF family. SecF subfamily.</text>
</comment>
<dbReference type="Pfam" id="PF22599">
    <property type="entry name" value="SecDF_P1_head"/>
    <property type="match status" value="1"/>
</dbReference>
<evidence type="ECO:0000256" key="6">
    <source>
        <dbReference type="ARBA" id="ARBA00022989"/>
    </source>
</evidence>
<keyword evidence="5 13" id="KW-0653">Protein transport</keyword>
<evidence type="ECO:0000259" key="17">
    <source>
        <dbReference type="Pfam" id="PF22599"/>
    </source>
</evidence>